<reference evidence="10 11" key="1">
    <citation type="submission" date="2016-10" db="EMBL/GenBank/DDBJ databases">
        <authorList>
            <person name="de Groot N.N."/>
        </authorList>
    </citation>
    <scope>NUCLEOTIDE SEQUENCE [LARGE SCALE GENOMIC DNA]</scope>
    <source>
        <strain evidence="10 11">HL3</strain>
    </source>
</reference>
<evidence type="ECO:0000256" key="1">
    <source>
        <dbReference type="ARBA" id="ARBA00007092"/>
    </source>
</evidence>
<evidence type="ECO:0000313" key="11">
    <source>
        <dbReference type="Proteomes" id="UP000198611"/>
    </source>
</evidence>
<dbReference type="NCBIfam" id="TIGR00195">
    <property type="entry name" value="exoDNase_III"/>
    <property type="match status" value="1"/>
</dbReference>
<keyword evidence="6" id="KW-0464">Manganese</keyword>
<evidence type="ECO:0000256" key="2">
    <source>
        <dbReference type="ARBA" id="ARBA00022723"/>
    </source>
</evidence>
<feature type="site" description="Interaction with DNA substrate" evidence="7">
    <location>
        <position position="247"/>
    </location>
</feature>
<name>A0A1I1TQ89_9GAMM</name>
<dbReference type="GO" id="GO:0003677">
    <property type="term" value="F:DNA binding"/>
    <property type="evidence" value="ECO:0007669"/>
    <property type="project" value="InterPro"/>
</dbReference>
<comment type="cofactor">
    <cofactor evidence="6">
        <name>Mg(2+)</name>
        <dbReference type="ChEBI" id="CHEBI:18420"/>
    </cofactor>
    <cofactor evidence="6">
        <name>Mn(2+)</name>
        <dbReference type="ChEBI" id="CHEBI:29035"/>
    </cofactor>
    <text evidence="6">Probably binds two magnesium or manganese ions per subunit.</text>
</comment>
<gene>
    <name evidence="10" type="ORF">SAMN05660831_01886</name>
</gene>
<feature type="binding site" evidence="6">
    <location>
        <position position="146"/>
    </location>
    <ligand>
        <name>Mg(2+)</name>
        <dbReference type="ChEBI" id="CHEBI:18420"/>
        <label>1</label>
    </ligand>
</feature>
<dbReference type="SUPFAM" id="SSF56219">
    <property type="entry name" value="DNase I-like"/>
    <property type="match status" value="1"/>
</dbReference>
<dbReference type="GO" id="GO:0046872">
    <property type="term" value="F:metal ion binding"/>
    <property type="evidence" value="ECO:0007669"/>
    <property type="project" value="UniProtKB-KW"/>
</dbReference>
<dbReference type="GO" id="GO:0008311">
    <property type="term" value="F:double-stranded DNA 3'-5' DNA exonuclease activity"/>
    <property type="evidence" value="ECO:0007669"/>
    <property type="project" value="InterPro"/>
</dbReference>
<keyword evidence="4 6" id="KW-0460">Magnesium</keyword>
<dbReference type="Gene3D" id="3.60.10.10">
    <property type="entry name" value="Endonuclease/exonuclease/phosphatase"/>
    <property type="match status" value="1"/>
</dbReference>
<feature type="active site" evidence="5">
    <location>
        <position position="105"/>
    </location>
</feature>
<dbReference type="InterPro" id="IPR020847">
    <property type="entry name" value="AP_endonuclease_F1_BS"/>
</dbReference>
<dbReference type="PANTHER" id="PTHR43250:SF2">
    <property type="entry name" value="EXODEOXYRIBONUCLEASE III"/>
    <property type="match status" value="1"/>
</dbReference>
<feature type="domain" description="Endonuclease/exonuclease/phosphatase" evidence="9">
    <location>
        <begin position="5"/>
        <end position="247"/>
    </location>
</feature>
<keyword evidence="3" id="KW-0378">Hydrolase</keyword>
<proteinExistence type="inferred from homology"/>
<dbReference type="EMBL" id="FOMJ01000006">
    <property type="protein sequence ID" value="SFD57620.1"/>
    <property type="molecule type" value="Genomic_DNA"/>
</dbReference>
<dbReference type="GO" id="GO:0006281">
    <property type="term" value="P:DNA repair"/>
    <property type="evidence" value="ECO:0007669"/>
    <property type="project" value="InterPro"/>
</dbReference>
<evidence type="ECO:0000256" key="6">
    <source>
        <dbReference type="PIRSR" id="PIRSR604808-2"/>
    </source>
</evidence>
<keyword evidence="2 6" id="KW-0479">Metal-binding</keyword>
<dbReference type="InterPro" id="IPR037493">
    <property type="entry name" value="ExoIII-like"/>
</dbReference>
<dbReference type="Pfam" id="PF03372">
    <property type="entry name" value="Exo_endo_phos"/>
    <property type="match status" value="1"/>
</dbReference>
<feature type="region of interest" description="Disordered" evidence="8">
    <location>
        <begin position="233"/>
        <end position="266"/>
    </location>
</feature>
<dbReference type="InterPro" id="IPR004808">
    <property type="entry name" value="AP_endonuc_1"/>
</dbReference>
<feature type="binding site" evidence="6">
    <location>
        <position position="35"/>
    </location>
    <ligand>
        <name>Mg(2+)</name>
        <dbReference type="ChEBI" id="CHEBI:18420"/>
        <label>1</label>
    </ligand>
</feature>
<feature type="binding site" evidence="6">
    <location>
        <position position="247"/>
    </location>
    <ligand>
        <name>Mg(2+)</name>
        <dbReference type="ChEBI" id="CHEBI:18420"/>
        <label>1</label>
    </ligand>
</feature>
<dbReference type="STRING" id="1123397.SAMN05660831_01886"/>
<protein>
    <submittedName>
        <fullName evidence="10">Exodeoxyribonuclease-3</fullName>
    </submittedName>
</protein>
<dbReference type="PROSITE" id="PS00726">
    <property type="entry name" value="AP_NUCLEASE_F1_1"/>
    <property type="match status" value="1"/>
</dbReference>
<feature type="binding site" evidence="6">
    <location>
        <position position="246"/>
    </location>
    <ligand>
        <name>Mg(2+)</name>
        <dbReference type="ChEBI" id="CHEBI:18420"/>
        <label>1</label>
    </ligand>
</feature>
<feature type="site" description="Important for catalytic activity" evidence="7">
    <location>
        <position position="217"/>
    </location>
</feature>
<dbReference type="Proteomes" id="UP000198611">
    <property type="component" value="Unassembled WGS sequence"/>
</dbReference>
<accession>A0A1I1TQ89</accession>
<feature type="site" description="Transition state stabilizer" evidence="7">
    <location>
        <position position="148"/>
    </location>
</feature>
<dbReference type="PROSITE" id="PS51435">
    <property type="entry name" value="AP_NUCLEASE_F1_4"/>
    <property type="match status" value="1"/>
</dbReference>
<evidence type="ECO:0000256" key="7">
    <source>
        <dbReference type="PIRSR" id="PIRSR604808-3"/>
    </source>
</evidence>
<evidence type="ECO:0000313" key="10">
    <source>
        <dbReference type="EMBL" id="SFD57620.1"/>
    </source>
</evidence>
<dbReference type="GO" id="GO:0004519">
    <property type="term" value="F:endonuclease activity"/>
    <property type="evidence" value="ECO:0007669"/>
    <property type="project" value="InterPro"/>
</dbReference>
<organism evidence="10 11">
    <name type="scientific">Thiohalospira halophila DSM 15071</name>
    <dbReference type="NCBI Taxonomy" id="1123397"/>
    <lineage>
        <taxon>Bacteria</taxon>
        <taxon>Pseudomonadati</taxon>
        <taxon>Pseudomonadota</taxon>
        <taxon>Gammaproteobacteria</taxon>
        <taxon>Thiohalospirales</taxon>
        <taxon>Thiohalospiraceae</taxon>
        <taxon>Thiohalospira</taxon>
    </lineage>
</organism>
<feature type="active site" description="Proton donor/acceptor" evidence="5">
    <location>
        <position position="146"/>
    </location>
</feature>
<evidence type="ECO:0000256" key="3">
    <source>
        <dbReference type="ARBA" id="ARBA00022801"/>
    </source>
</evidence>
<dbReference type="InterPro" id="IPR036691">
    <property type="entry name" value="Endo/exonu/phosph_ase_sf"/>
</dbReference>
<evidence type="ECO:0000259" key="9">
    <source>
        <dbReference type="Pfam" id="PF03372"/>
    </source>
</evidence>
<sequence length="266" mass="29805">MLRVASWNVNSLNVRLPQVLEWAEQQCPDLLALQETKLADERFPSQRLAEAGWQEVHAGQKTYNGVAILARGEAHDIVTDLPGLEDPQRRVLAATYGDLRLVNLYVPNGSEVGSEKFDYKLRWLEALNDFLGEELARHEQVVVVGDFNIAPAAADVHDPEAWEGRVLFSETERAAFQRLLDLGLADTFRLFDQPEGVYSWWDYRMNLFRRGMGLRIDHILASPALAKVCTRSTVDPEPRGWERPSDHAPAVADFDLPASTEAAGGT</sequence>
<dbReference type="CDD" id="cd09086">
    <property type="entry name" value="ExoIII-like_AP-endo"/>
    <property type="match status" value="1"/>
</dbReference>
<keyword evidence="11" id="KW-1185">Reference proteome</keyword>
<feature type="compositionally biased region" description="Basic and acidic residues" evidence="8">
    <location>
        <begin position="234"/>
        <end position="246"/>
    </location>
</feature>
<dbReference type="InterPro" id="IPR005135">
    <property type="entry name" value="Endo/exonuclease/phosphatase"/>
</dbReference>
<evidence type="ECO:0000256" key="5">
    <source>
        <dbReference type="PIRSR" id="PIRSR604808-1"/>
    </source>
</evidence>
<feature type="binding site" evidence="6">
    <location>
        <position position="8"/>
    </location>
    <ligand>
        <name>Mg(2+)</name>
        <dbReference type="ChEBI" id="CHEBI:18420"/>
        <label>1</label>
    </ligand>
</feature>
<feature type="active site" description="Proton acceptor" evidence="5">
    <location>
        <position position="247"/>
    </location>
</feature>
<dbReference type="NCBIfam" id="TIGR00633">
    <property type="entry name" value="xth"/>
    <property type="match status" value="1"/>
</dbReference>
<dbReference type="AlphaFoldDB" id="A0A1I1TQ89"/>
<dbReference type="PANTHER" id="PTHR43250">
    <property type="entry name" value="EXODEOXYRIBONUCLEASE III"/>
    <property type="match status" value="1"/>
</dbReference>
<feature type="binding site" evidence="6">
    <location>
        <position position="148"/>
    </location>
    <ligand>
        <name>Mg(2+)</name>
        <dbReference type="ChEBI" id="CHEBI:18420"/>
        <label>1</label>
    </ligand>
</feature>
<comment type="similarity">
    <text evidence="1">Belongs to the DNA repair enzymes AP/ExoA family.</text>
</comment>
<evidence type="ECO:0000256" key="4">
    <source>
        <dbReference type="ARBA" id="ARBA00022842"/>
    </source>
</evidence>
<evidence type="ECO:0000256" key="8">
    <source>
        <dbReference type="SAM" id="MobiDB-lite"/>
    </source>
</evidence>